<evidence type="ECO:0000256" key="3">
    <source>
        <dbReference type="ARBA" id="ARBA00019619"/>
    </source>
</evidence>
<keyword evidence="4 9" id="KW-0805">Transcription regulation</keyword>
<dbReference type="Proteomes" id="UP000664521">
    <property type="component" value="Unassembled WGS sequence"/>
</dbReference>
<protein>
    <recommendedName>
        <fullName evidence="3 9">Mediator of RNA polymerase II transcription subunit 14</fullName>
    </recommendedName>
    <alternativeName>
        <fullName evidence="8 9">Mediator complex subunit 14</fullName>
    </alternativeName>
</protein>
<evidence type="ECO:0000256" key="8">
    <source>
        <dbReference type="ARBA" id="ARBA00032007"/>
    </source>
</evidence>
<dbReference type="InterPro" id="IPR055122">
    <property type="entry name" value="Med14_N"/>
</dbReference>
<comment type="subcellular location">
    <subcellularLocation>
        <location evidence="1 9">Nucleus</location>
    </subcellularLocation>
</comment>
<evidence type="ECO:0000256" key="7">
    <source>
        <dbReference type="ARBA" id="ARBA00023242"/>
    </source>
</evidence>
<dbReference type="GO" id="GO:0016592">
    <property type="term" value="C:mediator complex"/>
    <property type="evidence" value="ECO:0007669"/>
    <property type="project" value="UniProtKB-UniRule"/>
</dbReference>
<dbReference type="EMBL" id="CAJPDS010000005">
    <property type="protein sequence ID" value="CAF9907523.1"/>
    <property type="molecule type" value="Genomic_DNA"/>
</dbReference>
<feature type="compositionally biased region" description="Polar residues" evidence="10">
    <location>
        <begin position="1042"/>
        <end position="1059"/>
    </location>
</feature>
<dbReference type="GO" id="GO:0070847">
    <property type="term" value="C:core mediator complex"/>
    <property type="evidence" value="ECO:0007669"/>
    <property type="project" value="TreeGrafter"/>
</dbReference>
<feature type="domain" description="Mediator complex subunit MED14 N-terminal" evidence="11">
    <location>
        <begin position="88"/>
        <end position="308"/>
    </location>
</feature>
<dbReference type="GO" id="GO:0006357">
    <property type="term" value="P:regulation of transcription by RNA polymerase II"/>
    <property type="evidence" value="ECO:0007669"/>
    <property type="project" value="InterPro"/>
</dbReference>
<keyword evidence="13" id="KW-1185">Reference proteome</keyword>
<sequence>MPGILRKSQDDLRIMKSNKRRIEDEMADQPVKKLKKEALSNGTPITNGVVTNGVSPGMPEAHDISAASLETLSRSQLPPEFLPAPVTYVSISTLITRLAQDTFNQLVDTINDLSEAEVAPANAPLPYDRGHAQTNGNTGNVPGAAISQANIKKRQQMLNFAQDRRTQFIKVLVLSQWCRRAEEMEKVIDVGYWMKNNGKVHIDACAGWMRQMTRNLNTTRVPNPDFKTSLEALSLGKASWLTDLNYLPLEKIPPRDLLKTLQRINTLLSIRLNLYERIPPQFRDFKIASGRASFRVKNEFQVDLAIADEDPKSQFYFLDLRFLFSPVNPVIPLGRLRDDLEGKLNEILRVEGLGGCYNFLHNLVLTHKLSILRNQAYEMVRGPWSDHLKVEAIHRSLVVQYWLRRPGSKNWIEIGIKRGKNKSSREPEFGQDNPEIALRWFRAGKEMKDTKVDLGLDSLSLTGILKRIIGMHTAYILQETAAKLREESLYRERLLKLKQSYSTAEPKNISLLVQLTRSKAIKIIQEPITGQFAILPPGQLNGAAERELNSLASPAVEAPARVATLRCITAREEFEFCARKTSWEVVRTLNVDRETVHRFFPRTTLRIAFFRKLSWESNWVLALTTSLKGDAVWIAETSGQDPLAENADKGIKTGSTIRLAFEISNPEPRALLIEPTYGNIKHIERTAVGMIAQYLDTHYLLKKRIPYKLRSDASASGSDLKSLYMKYSTQKIADILRKPALMAPHWRSDTIVLRFGGLDTTNSFGNHTARTRMKIIIPNIKTLTSGLSSSINFHPSTGEFAFRLSTPVGVSTIPNLISRLETIEHFLGLLTIIKRRKLPCIVHSLTRLSFEYAAGSNMKATIDFAPDERMRITFDPLSPHFRVQEEFTEMLRSPAGGLDEVLAHIDTTLPLLRGISNIASSSANSSDSVDILSRSTESFILRYHNPNGKVDISLRDRRGQIMWLVKERGAHKEETRDEDLEKSLKQLVSGSGDSWRGMNEGMVATPSGAENLISKVDGIFRDVRKAIPNTAHDAASARGLTDATNPITEENKAATTNPNPLKRKAGSTEEDAVELD</sequence>
<evidence type="ECO:0000256" key="5">
    <source>
        <dbReference type="ARBA" id="ARBA00023159"/>
    </source>
</evidence>
<evidence type="ECO:0000313" key="12">
    <source>
        <dbReference type="EMBL" id="CAF9907523.1"/>
    </source>
</evidence>
<dbReference type="OrthoDB" id="205099at2759"/>
<dbReference type="PANTHER" id="PTHR12809">
    <property type="entry name" value="MEDIATOR COMPLEX SUBUNIT"/>
    <property type="match status" value="1"/>
</dbReference>
<organism evidence="12 13">
    <name type="scientific">Heterodermia speciosa</name>
    <dbReference type="NCBI Taxonomy" id="116794"/>
    <lineage>
        <taxon>Eukaryota</taxon>
        <taxon>Fungi</taxon>
        <taxon>Dikarya</taxon>
        <taxon>Ascomycota</taxon>
        <taxon>Pezizomycotina</taxon>
        <taxon>Lecanoromycetes</taxon>
        <taxon>OSLEUM clade</taxon>
        <taxon>Lecanoromycetidae</taxon>
        <taxon>Caliciales</taxon>
        <taxon>Physciaceae</taxon>
        <taxon>Heterodermia</taxon>
    </lineage>
</organism>
<evidence type="ECO:0000259" key="11">
    <source>
        <dbReference type="Pfam" id="PF08638"/>
    </source>
</evidence>
<dbReference type="AlphaFoldDB" id="A0A8H3I789"/>
<accession>A0A8H3I789</accession>
<keyword evidence="7 9" id="KW-0539">Nucleus</keyword>
<reference evidence="12" key="1">
    <citation type="submission" date="2021-03" db="EMBL/GenBank/DDBJ databases">
        <authorList>
            <person name="Tagirdzhanova G."/>
        </authorList>
    </citation>
    <scope>NUCLEOTIDE SEQUENCE</scope>
</reference>
<name>A0A8H3I789_9LECA</name>
<feature type="region of interest" description="Disordered" evidence="10">
    <location>
        <begin position="1033"/>
        <end position="1076"/>
    </location>
</feature>
<evidence type="ECO:0000256" key="2">
    <source>
        <dbReference type="ARBA" id="ARBA00007813"/>
    </source>
</evidence>
<comment type="similarity">
    <text evidence="2 9">Belongs to the Mediator complex subunit 14 family.</text>
</comment>
<evidence type="ECO:0000256" key="10">
    <source>
        <dbReference type="SAM" id="MobiDB-lite"/>
    </source>
</evidence>
<evidence type="ECO:0000256" key="6">
    <source>
        <dbReference type="ARBA" id="ARBA00023163"/>
    </source>
</evidence>
<dbReference type="GO" id="GO:0003712">
    <property type="term" value="F:transcription coregulator activity"/>
    <property type="evidence" value="ECO:0007669"/>
    <property type="project" value="UniProtKB-UniRule"/>
</dbReference>
<evidence type="ECO:0000256" key="1">
    <source>
        <dbReference type="ARBA" id="ARBA00004123"/>
    </source>
</evidence>
<dbReference type="InterPro" id="IPR013947">
    <property type="entry name" value="Mediator_Med14"/>
</dbReference>
<dbReference type="PANTHER" id="PTHR12809:SF2">
    <property type="entry name" value="MEDIATOR OF RNA POLYMERASE II TRANSCRIPTION SUBUNIT 14"/>
    <property type="match status" value="1"/>
</dbReference>
<evidence type="ECO:0000256" key="9">
    <source>
        <dbReference type="RuleBase" id="RU365082"/>
    </source>
</evidence>
<gene>
    <name evidence="12" type="primary">RGR1</name>
    <name evidence="12" type="ORF">HETSPECPRED_007154</name>
</gene>
<dbReference type="Pfam" id="PF26204">
    <property type="entry name" value="Med14_fung"/>
    <property type="match status" value="1"/>
</dbReference>
<keyword evidence="5 9" id="KW-0010">Activator</keyword>
<keyword evidence="6 9" id="KW-0804">Transcription</keyword>
<evidence type="ECO:0000256" key="4">
    <source>
        <dbReference type="ARBA" id="ARBA00023015"/>
    </source>
</evidence>
<comment type="caution">
    <text evidence="12">The sequence shown here is derived from an EMBL/GenBank/DDBJ whole genome shotgun (WGS) entry which is preliminary data.</text>
</comment>
<proteinExistence type="inferred from homology"/>
<evidence type="ECO:0000313" key="13">
    <source>
        <dbReference type="Proteomes" id="UP000664521"/>
    </source>
</evidence>
<comment type="function">
    <text evidence="9">Component of the Mediator complex, a coactivator involved in the regulated transcription of nearly all RNA polymerase II-dependent genes. Mediator functions as a bridge to convey information from gene-specific regulatory proteins to the basal RNA polymerase II transcription machinery. Mediator is recruited to promoters by direct interactions with regulatory proteins and serves as a scaffold for the assembly of a functional preinitiation complex with RNA polymerase II and the general transcription factors.</text>
</comment>
<dbReference type="Pfam" id="PF08638">
    <property type="entry name" value="Med14"/>
    <property type="match status" value="1"/>
</dbReference>
<comment type="subunit">
    <text evidence="9">Component of the Mediator complex.</text>
</comment>